<dbReference type="GO" id="GO:0071218">
    <property type="term" value="P:cellular response to misfolded protein"/>
    <property type="evidence" value="ECO:0007669"/>
    <property type="project" value="TreeGrafter"/>
</dbReference>
<dbReference type="Proteomes" id="UP000785679">
    <property type="component" value="Unassembled WGS sequence"/>
</dbReference>
<evidence type="ECO:0000259" key="7">
    <source>
        <dbReference type="PROSITE" id="PS51698"/>
    </source>
</evidence>
<dbReference type="AlphaFoldDB" id="A0A8J8NKH3"/>
<keyword evidence="3" id="KW-0808">Transferase</keyword>
<dbReference type="SUPFAM" id="SSF57850">
    <property type="entry name" value="RING/U-box"/>
    <property type="match status" value="1"/>
</dbReference>
<organism evidence="8 9">
    <name type="scientific">Halteria grandinella</name>
    <dbReference type="NCBI Taxonomy" id="5974"/>
    <lineage>
        <taxon>Eukaryota</taxon>
        <taxon>Sar</taxon>
        <taxon>Alveolata</taxon>
        <taxon>Ciliophora</taxon>
        <taxon>Intramacronucleata</taxon>
        <taxon>Spirotrichea</taxon>
        <taxon>Stichotrichia</taxon>
        <taxon>Sporadotrichida</taxon>
        <taxon>Halteriidae</taxon>
        <taxon>Halteria</taxon>
    </lineage>
</organism>
<dbReference type="GO" id="GO:0006515">
    <property type="term" value="P:protein quality control for misfolded or incompletely synthesized proteins"/>
    <property type="evidence" value="ECO:0007669"/>
    <property type="project" value="TreeGrafter"/>
</dbReference>
<proteinExistence type="predicted"/>
<sequence length="278" mass="32343">MSKELSSAEYKERGNQLYAKQLYTEAIQQYSKAIELNDLNPIFYFNRSKCFKQLKHFDSQYEDSLRAIELDDTYIKAWIANGESLVELGKSSQSADKIDKGIQRLHKALGMCFKQGKREFEREIEAQIRKARKVKWYKEDEISRGERQQMMSVLQQQMEGQSEVYERFGRYLEQASGPQSGAQEQKGGVGEKHGNIPDFLLCKIKDDFMEDPVIIQSGFTYERKCIETHFKMNGATDPITRQVVDPKIMIPNIQLKQATEHFIDRIKNSSNKQRTTKI</sequence>
<comment type="caution">
    <text evidence="8">The sequence shown here is derived from an EMBL/GenBank/DDBJ whole genome shotgun (WGS) entry which is preliminary data.</text>
</comment>
<evidence type="ECO:0000313" key="8">
    <source>
        <dbReference type="EMBL" id="TNV76891.1"/>
    </source>
</evidence>
<dbReference type="GO" id="GO:0000209">
    <property type="term" value="P:protein polyubiquitination"/>
    <property type="evidence" value="ECO:0007669"/>
    <property type="project" value="TreeGrafter"/>
</dbReference>
<dbReference type="SMART" id="SM00028">
    <property type="entry name" value="TPR"/>
    <property type="match status" value="2"/>
</dbReference>
<dbReference type="GO" id="GO:0043161">
    <property type="term" value="P:proteasome-mediated ubiquitin-dependent protein catabolic process"/>
    <property type="evidence" value="ECO:0007669"/>
    <property type="project" value="TreeGrafter"/>
</dbReference>
<dbReference type="GO" id="GO:0051087">
    <property type="term" value="F:protein-folding chaperone binding"/>
    <property type="evidence" value="ECO:0007669"/>
    <property type="project" value="TreeGrafter"/>
</dbReference>
<dbReference type="Pfam" id="PF04564">
    <property type="entry name" value="U-box"/>
    <property type="match status" value="1"/>
</dbReference>
<dbReference type="OrthoDB" id="311243at2759"/>
<keyword evidence="9" id="KW-1185">Reference proteome</keyword>
<evidence type="ECO:0000256" key="3">
    <source>
        <dbReference type="ARBA" id="ARBA00022679"/>
    </source>
</evidence>
<dbReference type="EC" id="2.3.2.27" evidence="2"/>
<dbReference type="GO" id="GO:0005737">
    <property type="term" value="C:cytoplasm"/>
    <property type="evidence" value="ECO:0007669"/>
    <property type="project" value="TreeGrafter"/>
</dbReference>
<dbReference type="Gene3D" id="1.25.40.10">
    <property type="entry name" value="Tetratricopeptide repeat domain"/>
    <property type="match status" value="1"/>
</dbReference>
<evidence type="ECO:0000256" key="4">
    <source>
        <dbReference type="ARBA" id="ARBA00022737"/>
    </source>
</evidence>
<protein>
    <recommendedName>
        <fullName evidence="2">RING-type E3 ubiquitin transferase</fullName>
        <ecNumber evidence="2">2.3.2.27</ecNumber>
    </recommendedName>
</protein>
<dbReference type="GO" id="GO:0061630">
    <property type="term" value="F:ubiquitin protein ligase activity"/>
    <property type="evidence" value="ECO:0007669"/>
    <property type="project" value="UniProtKB-EC"/>
</dbReference>
<reference evidence="8" key="1">
    <citation type="submission" date="2019-06" db="EMBL/GenBank/DDBJ databases">
        <authorList>
            <person name="Zheng W."/>
        </authorList>
    </citation>
    <scope>NUCLEOTIDE SEQUENCE</scope>
    <source>
        <strain evidence="8">QDHG01</strain>
    </source>
</reference>
<dbReference type="InterPro" id="IPR019734">
    <property type="entry name" value="TPR_rpt"/>
</dbReference>
<dbReference type="PANTHER" id="PTHR46803:SF2">
    <property type="entry name" value="E3 UBIQUITIN-PROTEIN LIGASE CHIP"/>
    <property type="match status" value="1"/>
</dbReference>
<dbReference type="PROSITE" id="PS51698">
    <property type="entry name" value="U_BOX"/>
    <property type="match status" value="1"/>
</dbReference>
<feature type="repeat" description="TPR" evidence="6">
    <location>
        <begin position="7"/>
        <end position="40"/>
    </location>
</feature>
<comment type="catalytic activity">
    <reaction evidence="1">
        <text>S-ubiquitinyl-[E2 ubiquitin-conjugating enzyme]-L-cysteine + [acceptor protein]-L-lysine = [E2 ubiquitin-conjugating enzyme]-L-cysteine + N(6)-ubiquitinyl-[acceptor protein]-L-lysine.</text>
        <dbReference type="EC" id="2.3.2.27"/>
    </reaction>
</comment>
<evidence type="ECO:0000256" key="5">
    <source>
        <dbReference type="ARBA" id="ARBA00022786"/>
    </source>
</evidence>
<dbReference type="EMBL" id="RRYP01012788">
    <property type="protein sequence ID" value="TNV76891.1"/>
    <property type="molecule type" value="Genomic_DNA"/>
</dbReference>
<dbReference type="Pfam" id="PF13414">
    <property type="entry name" value="TPR_11"/>
    <property type="match status" value="1"/>
</dbReference>
<dbReference type="InterPro" id="IPR003613">
    <property type="entry name" value="Ubox_domain"/>
</dbReference>
<dbReference type="Gene3D" id="3.30.40.10">
    <property type="entry name" value="Zinc/RING finger domain, C3HC4 (zinc finger)"/>
    <property type="match status" value="1"/>
</dbReference>
<keyword evidence="6" id="KW-0802">TPR repeat</keyword>
<name>A0A8J8NKH3_HALGN</name>
<dbReference type="InterPro" id="IPR013083">
    <property type="entry name" value="Znf_RING/FYVE/PHD"/>
</dbReference>
<gene>
    <name evidence="8" type="ORF">FGO68_gene9725</name>
</gene>
<dbReference type="SUPFAM" id="SSF48452">
    <property type="entry name" value="TPR-like"/>
    <property type="match status" value="1"/>
</dbReference>
<evidence type="ECO:0000313" key="9">
    <source>
        <dbReference type="Proteomes" id="UP000785679"/>
    </source>
</evidence>
<keyword evidence="5" id="KW-0833">Ubl conjugation pathway</keyword>
<feature type="domain" description="U-box" evidence="7">
    <location>
        <begin position="195"/>
        <end position="269"/>
    </location>
</feature>
<keyword evidence="4" id="KW-0677">Repeat</keyword>
<dbReference type="GO" id="GO:0045862">
    <property type="term" value="P:positive regulation of proteolysis"/>
    <property type="evidence" value="ECO:0007669"/>
    <property type="project" value="TreeGrafter"/>
</dbReference>
<dbReference type="PROSITE" id="PS50005">
    <property type="entry name" value="TPR"/>
    <property type="match status" value="1"/>
</dbReference>
<accession>A0A8J8NKH3</accession>
<evidence type="ECO:0000256" key="2">
    <source>
        <dbReference type="ARBA" id="ARBA00012483"/>
    </source>
</evidence>
<evidence type="ECO:0000256" key="6">
    <source>
        <dbReference type="PROSITE-ProRule" id="PRU00339"/>
    </source>
</evidence>
<dbReference type="InterPro" id="IPR011990">
    <property type="entry name" value="TPR-like_helical_dom_sf"/>
</dbReference>
<evidence type="ECO:0000256" key="1">
    <source>
        <dbReference type="ARBA" id="ARBA00000900"/>
    </source>
</evidence>
<dbReference type="SMART" id="SM00504">
    <property type="entry name" value="Ubox"/>
    <property type="match status" value="1"/>
</dbReference>
<dbReference type="PANTHER" id="PTHR46803">
    <property type="entry name" value="E3 UBIQUITIN-PROTEIN LIGASE CHIP"/>
    <property type="match status" value="1"/>
</dbReference>